<keyword evidence="3" id="KW-1185">Reference proteome</keyword>
<evidence type="ECO:0000256" key="1">
    <source>
        <dbReference type="SAM" id="MobiDB-lite"/>
    </source>
</evidence>
<name>A0ABU1WU35_9BURK</name>
<evidence type="ECO:0000313" key="3">
    <source>
        <dbReference type="Proteomes" id="UP001265700"/>
    </source>
</evidence>
<evidence type="ECO:0008006" key="4">
    <source>
        <dbReference type="Google" id="ProtNLM"/>
    </source>
</evidence>
<dbReference type="EMBL" id="JAVDWU010000014">
    <property type="protein sequence ID" value="MDR7152831.1"/>
    <property type="molecule type" value="Genomic_DNA"/>
</dbReference>
<reference evidence="2 3" key="1">
    <citation type="submission" date="2023-07" db="EMBL/GenBank/DDBJ databases">
        <title>Sorghum-associated microbial communities from plants grown in Nebraska, USA.</title>
        <authorList>
            <person name="Schachtman D."/>
        </authorList>
    </citation>
    <scope>NUCLEOTIDE SEQUENCE [LARGE SCALE GENOMIC DNA]</scope>
    <source>
        <strain evidence="2 3">4249</strain>
    </source>
</reference>
<dbReference type="Proteomes" id="UP001265700">
    <property type="component" value="Unassembled WGS sequence"/>
</dbReference>
<organism evidence="2 3">
    <name type="scientific">Hydrogenophaga palleronii</name>
    <dbReference type="NCBI Taxonomy" id="65655"/>
    <lineage>
        <taxon>Bacteria</taxon>
        <taxon>Pseudomonadati</taxon>
        <taxon>Pseudomonadota</taxon>
        <taxon>Betaproteobacteria</taxon>
        <taxon>Burkholderiales</taxon>
        <taxon>Comamonadaceae</taxon>
        <taxon>Hydrogenophaga</taxon>
    </lineage>
</organism>
<comment type="caution">
    <text evidence="2">The sequence shown here is derived from an EMBL/GenBank/DDBJ whole genome shotgun (WGS) entry which is preliminary data.</text>
</comment>
<gene>
    <name evidence="2" type="ORF">J2W49_004809</name>
</gene>
<feature type="region of interest" description="Disordered" evidence="1">
    <location>
        <begin position="31"/>
        <end position="56"/>
    </location>
</feature>
<dbReference type="RefSeq" id="WP_310321939.1">
    <property type="nucleotide sequence ID" value="NZ_JAVDWU010000014.1"/>
</dbReference>
<proteinExistence type="predicted"/>
<protein>
    <recommendedName>
        <fullName evidence="4">Lipoprotein</fullName>
    </recommendedName>
</protein>
<evidence type="ECO:0000313" key="2">
    <source>
        <dbReference type="EMBL" id="MDR7152831.1"/>
    </source>
</evidence>
<dbReference type="PROSITE" id="PS51257">
    <property type="entry name" value="PROKAR_LIPOPROTEIN"/>
    <property type="match status" value="1"/>
</dbReference>
<accession>A0ABU1WU35</accession>
<sequence>MKRLQVALCAIFVLGVLGACKKDEDSARAAASASGTTPKTPGEQAQDAKARPLLPPANYPYPKGGVTIGQGWDTYNDAGTSATCVQVAAMPLETATYASNVKLAQSSVSTLKEQTLAIKASFKGTGTKSSGSLDQEKSRQLNVDALNYLFTFEAENGSTFAVPLGVYEQNVIEPARFAHALKQTAAQAPGVAPQATQTSPSLSHQIRFTPEAEALLRAKAFKAFSAKCGEGFVASIHRGAKVEVVLTLSSTSTVEKDKLTVALSGSGYGVSASLRSSTVSNKQVELNNVGFRTFQEGGIPFSPSLVAPKPAGKQADIVDFTKLQPEASTLLQNPTAYRVLVVPYENLDPSLKGNLPTPLQLMSVAKYYVALKDVYNLVDNIIEDSRRKAPAYVSTQILAAYGGVPRLVSLKDQIQFDLAVLELALNSCASRDSDCLVSDSFVKVTAKIQQSEDAASAAAREAAAEAKKLDWNSAISALPAAGKMSIQIGGMTPSATVPPSEVDKAKAELQKLFEERLASAEAALDKFASEHKSLREEIALQPEKDLPDSFYMRFYWYLAQLPPPKEVEADYISIASLTIPAGKSSTDIISIVEKVREEVGNATMNVRLLPWKRFFCDDLKHEALCVSERSLMSLVDAMAININDVKLEVLPPLKPKKKRCKSIGGSDCWRF</sequence>